<dbReference type="InterPro" id="IPR016181">
    <property type="entry name" value="Acyl_CoA_acyltransferase"/>
</dbReference>
<accession>A0A3P1ZXC6</accession>
<dbReference type="PROSITE" id="PS51186">
    <property type="entry name" value="GNAT"/>
    <property type="match status" value="1"/>
</dbReference>
<reference evidence="2 3" key="1">
    <citation type="submission" date="2018-11" db="EMBL/GenBank/DDBJ databases">
        <title>Genomes From Bacteria Associated with the Canine Oral Cavity: a Test Case for Automated Genome-Based Taxonomic Assignment.</title>
        <authorList>
            <person name="Coil D.A."/>
            <person name="Jospin G."/>
            <person name="Darling A.E."/>
            <person name="Wallis C."/>
            <person name="Davis I.J."/>
            <person name="Harris S."/>
            <person name="Eisen J.A."/>
            <person name="Holcombe L.J."/>
            <person name="O'Flynn C."/>
        </authorList>
    </citation>
    <scope>NUCLEOTIDE SEQUENCE [LARGE SCALE GENOMIC DNA]</scope>
    <source>
        <strain evidence="2 3">OH1047_COT-310</strain>
    </source>
</reference>
<dbReference type="Gene3D" id="3.40.630.30">
    <property type="match status" value="1"/>
</dbReference>
<dbReference type="CDD" id="cd04301">
    <property type="entry name" value="NAT_SF"/>
    <property type="match status" value="1"/>
</dbReference>
<dbReference type="AlphaFoldDB" id="A0A3P1ZXC6"/>
<protein>
    <submittedName>
        <fullName evidence="2">GNAT family N-acetyltransferase</fullName>
    </submittedName>
</protein>
<dbReference type="Proteomes" id="UP000279562">
    <property type="component" value="Unassembled WGS sequence"/>
</dbReference>
<organism evidence="2 3">
    <name type="scientific">Prevotella heparinolytica</name>
    <dbReference type="NCBI Taxonomy" id="28113"/>
    <lineage>
        <taxon>Bacteria</taxon>
        <taxon>Pseudomonadati</taxon>
        <taxon>Bacteroidota</taxon>
        <taxon>Bacteroidia</taxon>
        <taxon>Bacteroidales</taxon>
        <taxon>Bacteroidaceae</taxon>
        <taxon>Bacteroides</taxon>
    </lineage>
</organism>
<comment type="caution">
    <text evidence="2">The sequence shown here is derived from an EMBL/GenBank/DDBJ whole genome shotgun (WGS) entry which is preliminary data.</text>
</comment>
<evidence type="ECO:0000259" key="1">
    <source>
        <dbReference type="PROSITE" id="PS51186"/>
    </source>
</evidence>
<dbReference type="RefSeq" id="WP_125240085.1">
    <property type="nucleotide sequence ID" value="NZ_CAMEHQ010000002.1"/>
</dbReference>
<name>A0A3P1ZXC6_9BACE</name>
<dbReference type="Pfam" id="PF00583">
    <property type="entry name" value="Acetyltransf_1"/>
    <property type="match status" value="1"/>
</dbReference>
<sequence>MIRLQRITTADTTLYHYMERLMIASFPPEEYREPEEQRKNTDTQTAFHSNIIFQDNEPIGFITYWDFEQFYYIEHFAISPEHRNEGHGKNVLKHLCRQLEHPIVLEAEMPKEEIAQRRILFYQRNGFSLWEKPYQQPPYKAGDSYLPMRLMVHGDMRCSDSFDIVKERIYREVYNIKQ</sequence>
<feature type="domain" description="N-acetyltransferase" evidence="1">
    <location>
        <begin position="2"/>
        <end position="153"/>
    </location>
</feature>
<evidence type="ECO:0000313" key="2">
    <source>
        <dbReference type="EMBL" id="RRD87465.1"/>
    </source>
</evidence>
<dbReference type="InterPro" id="IPR000182">
    <property type="entry name" value="GNAT_dom"/>
</dbReference>
<proteinExistence type="predicted"/>
<keyword evidence="2" id="KW-0808">Transferase</keyword>
<keyword evidence="3" id="KW-1185">Reference proteome</keyword>
<gene>
    <name evidence="2" type="ORF">EII33_13140</name>
</gene>
<evidence type="ECO:0000313" key="3">
    <source>
        <dbReference type="Proteomes" id="UP000279562"/>
    </source>
</evidence>
<dbReference type="SUPFAM" id="SSF55729">
    <property type="entry name" value="Acyl-CoA N-acyltransferases (Nat)"/>
    <property type="match status" value="1"/>
</dbReference>
<dbReference type="GO" id="GO:0016747">
    <property type="term" value="F:acyltransferase activity, transferring groups other than amino-acyl groups"/>
    <property type="evidence" value="ECO:0007669"/>
    <property type="project" value="InterPro"/>
</dbReference>
<dbReference type="EMBL" id="RQYF01000104">
    <property type="protein sequence ID" value="RRD87465.1"/>
    <property type="molecule type" value="Genomic_DNA"/>
</dbReference>